<keyword evidence="1" id="KW-1133">Transmembrane helix</keyword>
<accession>A0AAW7PWA0</accession>
<dbReference type="RefSeq" id="WP_301372061.1">
    <property type="nucleotide sequence ID" value="NZ_JAPZCX010000003.1"/>
</dbReference>
<feature type="transmembrane region" description="Helical" evidence="1">
    <location>
        <begin position="12"/>
        <end position="31"/>
    </location>
</feature>
<name>A0AAW7PWA0_9BACT</name>
<evidence type="ECO:0000313" key="3">
    <source>
        <dbReference type="Proteomes" id="UP001170288"/>
    </source>
</evidence>
<keyword evidence="1" id="KW-0472">Membrane</keyword>
<organism evidence="2 3">
    <name type="scientific">Aliarcobacter butzleri</name>
    <dbReference type="NCBI Taxonomy" id="28197"/>
    <lineage>
        <taxon>Bacteria</taxon>
        <taxon>Pseudomonadati</taxon>
        <taxon>Campylobacterota</taxon>
        <taxon>Epsilonproteobacteria</taxon>
        <taxon>Campylobacterales</taxon>
        <taxon>Arcobacteraceae</taxon>
        <taxon>Aliarcobacter</taxon>
    </lineage>
</organism>
<evidence type="ECO:0000256" key="1">
    <source>
        <dbReference type="SAM" id="Phobius"/>
    </source>
</evidence>
<comment type="caution">
    <text evidence="2">The sequence shown here is derived from an EMBL/GenBank/DDBJ whole genome shotgun (WGS) entry which is preliminary data.</text>
</comment>
<reference evidence="2" key="2">
    <citation type="journal article" date="2023" name="Microorganisms">
        <title>Genomic Characterization of Arcobacter butzleri Strains Isolated from Various Sources in Lithuania.</title>
        <authorList>
            <person name="Uljanovas D."/>
            <person name="Golz G."/>
            <person name="Fleischmann S."/>
            <person name="Kudirkiene E."/>
            <person name="Kasetiene N."/>
            <person name="Grineviciene A."/>
            <person name="Tamuleviciene E."/>
            <person name="Aksomaitiene J."/>
            <person name="Alter T."/>
            <person name="Malakauskas M."/>
        </authorList>
    </citation>
    <scope>NUCLEOTIDE SEQUENCE</scope>
    <source>
        <strain evidence="2">RCM69</strain>
    </source>
</reference>
<dbReference type="EMBL" id="JAPZCX010000003">
    <property type="protein sequence ID" value="MDN5069888.1"/>
    <property type="molecule type" value="Genomic_DNA"/>
</dbReference>
<proteinExistence type="predicted"/>
<keyword evidence="1" id="KW-0812">Transmembrane</keyword>
<sequence>MMDIIIKVFKSYMIYFIVMFTVFFNLSYFYFLPYIDKDMGIGINEKNLYILLKKEKIDIKDENVKNLIDEEISNYDYYIQKEKEAIDLAFEHKRSILKNGLVYEKETGICTKIKSFLKNCNDLEKYDLVKEYTKLQQNQLPHCN</sequence>
<reference evidence="2" key="1">
    <citation type="submission" date="2022-12" db="EMBL/GenBank/DDBJ databases">
        <authorList>
            <person name="Uljanovas D."/>
        </authorList>
    </citation>
    <scope>NUCLEOTIDE SEQUENCE</scope>
    <source>
        <strain evidence="2">RCM69</strain>
    </source>
</reference>
<protein>
    <submittedName>
        <fullName evidence="2">Uncharacterized protein</fullName>
    </submittedName>
</protein>
<evidence type="ECO:0000313" key="2">
    <source>
        <dbReference type="EMBL" id="MDN5069888.1"/>
    </source>
</evidence>
<dbReference type="AlphaFoldDB" id="A0AAW7PWA0"/>
<dbReference type="Proteomes" id="UP001170288">
    <property type="component" value="Unassembled WGS sequence"/>
</dbReference>
<gene>
    <name evidence="2" type="ORF">O8C76_02450</name>
</gene>